<dbReference type="OrthoDB" id="9800797at2"/>
<evidence type="ECO:0000313" key="2">
    <source>
        <dbReference type="EMBL" id="EDN01708.1"/>
    </source>
</evidence>
<dbReference type="Pfam" id="PF00583">
    <property type="entry name" value="Acetyltransf_1"/>
    <property type="match status" value="1"/>
</dbReference>
<dbReference type="RefSeq" id="WP_006570930.1">
    <property type="nucleotide sequence ID" value="NZ_AAXG02000004.1"/>
</dbReference>
<keyword evidence="3" id="KW-1185">Reference proteome</keyword>
<name>A6NQA3_9FIRM</name>
<dbReference type="Gene3D" id="3.40.630.30">
    <property type="match status" value="1"/>
</dbReference>
<keyword evidence="2" id="KW-0808">Transferase</keyword>
<dbReference type="InterPro" id="IPR016181">
    <property type="entry name" value="Acyl_CoA_acyltransferase"/>
</dbReference>
<accession>A6NQA3</accession>
<dbReference type="SUPFAM" id="SSF55729">
    <property type="entry name" value="Acyl-CoA N-acyltransferases (Nat)"/>
    <property type="match status" value="1"/>
</dbReference>
<feature type="domain" description="N-acetyltransferase" evidence="1">
    <location>
        <begin position="1"/>
        <end position="149"/>
    </location>
</feature>
<comment type="caution">
    <text evidence="2">The sequence shown here is derived from an EMBL/GenBank/DDBJ whole genome shotgun (WGS) entry which is preliminary data.</text>
</comment>
<reference evidence="2 3" key="2">
    <citation type="submission" date="2007-06" db="EMBL/GenBank/DDBJ databases">
        <title>Draft genome sequence of Pseudoflavonifractor capillosus ATCC 29799.</title>
        <authorList>
            <person name="Sudarsanam P."/>
            <person name="Ley R."/>
            <person name="Guruge J."/>
            <person name="Turnbaugh P.J."/>
            <person name="Mahowald M."/>
            <person name="Liep D."/>
            <person name="Gordon J."/>
        </authorList>
    </citation>
    <scope>NUCLEOTIDE SEQUENCE [LARGE SCALE GENOMIC DNA]</scope>
    <source>
        <strain evidence="2 3">ATCC 29799</strain>
    </source>
</reference>
<protein>
    <submittedName>
        <fullName evidence="2">Acetyltransferase, GNAT family</fullName>
    </submittedName>
</protein>
<dbReference type="PROSITE" id="PS51186">
    <property type="entry name" value="GNAT"/>
    <property type="match status" value="1"/>
</dbReference>
<evidence type="ECO:0000259" key="1">
    <source>
        <dbReference type="PROSITE" id="PS51186"/>
    </source>
</evidence>
<dbReference type="STRING" id="411467.BACCAP_00373"/>
<gene>
    <name evidence="2" type="ORF">BACCAP_00373</name>
</gene>
<proteinExistence type="predicted"/>
<dbReference type="GO" id="GO:0016747">
    <property type="term" value="F:acyltransferase activity, transferring groups other than amino-acyl groups"/>
    <property type="evidence" value="ECO:0007669"/>
    <property type="project" value="InterPro"/>
</dbReference>
<reference evidence="2 3" key="1">
    <citation type="submission" date="2007-04" db="EMBL/GenBank/DDBJ databases">
        <authorList>
            <person name="Fulton L."/>
            <person name="Clifton S."/>
            <person name="Fulton B."/>
            <person name="Xu J."/>
            <person name="Minx P."/>
            <person name="Pepin K.H."/>
            <person name="Johnson M."/>
            <person name="Thiruvilangam P."/>
            <person name="Bhonagiri V."/>
            <person name="Nash W.E."/>
            <person name="Mardis E.R."/>
            <person name="Wilson R.K."/>
        </authorList>
    </citation>
    <scope>NUCLEOTIDE SEQUENCE [LARGE SCALE GENOMIC DNA]</scope>
    <source>
        <strain evidence="2 3">ATCC 29799</strain>
    </source>
</reference>
<dbReference type="AlphaFoldDB" id="A6NQA3"/>
<organism evidence="2 3">
    <name type="scientific">Pseudoflavonifractor capillosus ATCC 29799</name>
    <dbReference type="NCBI Taxonomy" id="411467"/>
    <lineage>
        <taxon>Bacteria</taxon>
        <taxon>Bacillati</taxon>
        <taxon>Bacillota</taxon>
        <taxon>Clostridia</taxon>
        <taxon>Eubacteriales</taxon>
        <taxon>Oscillospiraceae</taxon>
        <taxon>Pseudoflavonifractor</taxon>
    </lineage>
</organism>
<sequence>MRFADVGEENLSAAGYVHSESWKESHKGFCSAEFVARHTPQAQTEYLRREMAAGKRIYMLLDPHPVGIVSVWGGLIENLYVLPREQNRGYGTALLDYAVRHCEGTPTLWILNINQGAYRLYTRKGFQETGNRRQLNAQLSEIELARYGKNKEETQCGV</sequence>
<dbReference type="EMBL" id="AAXG02000004">
    <property type="protein sequence ID" value="EDN01708.1"/>
    <property type="molecule type" value="Genomic_DNA"/>
</dbReference>
<dbReference type="eggNOG" id="COG1247">
    <property type="taxonomic scope" value="Bacteria"/>
</dbReference>
<dbReference type="InterPro" id="IPR000182">
    <property type="entry name" value="GNAT_dom"/>
</dbReference>
<dbReference type="CDD" id="cd04301">
    <property type="entry name" value="NAT_SF"/>
    <property type="match status" value="1"/>
</dbReference>
<evidence type="ECO:0000313" key="3">
    <source>
        <dbReference type="Proteomes" id="UP000003639"/>
    </source>
</evidence>
<dbReference type="Proteomes" id="UP000003639">
    <property type="component" value="Unassembled WGS sequence"/>
</dbReference>